<dbReference type="RefSeq" id="WP_074583580.1">
    <property type="nucleotide sequence ID" value="NZ_FMWB01000003.1"/>
</dbReference>
<evidence type="ECO:0000256" key="1">
    <source>
        <dbReference type="SAM" id="MobiDB-lite"/>
    </source>
</evidence>
<organism evidence="2 3">
    <name type="scientific">Pseudomonas oryzihabitans</name>
    <dbReference type="NCBI Taxonomy" id="47885"/>
    <lineage>
        <taxon>Bacteria</taxon>
        <taxon>Pseudomonadati</taxon>
        <taxon>Pseudomonadota</taxon>
        <taxon>Gammaproteobacteria</taxon>
        <taxon>Pseudomonadales</taxon>
        <taxon>Pseudomonadaceae</taxon>
        <taxon>Pseudomonas</taxon>
    </lineage>
</organism>
<feature type="compositionally biased region" description="Low complexity" evidence="1">
    <location>
        <begin position="122"/>
        <end position="133"/>
    </location>
</feature>
<sequence>MSDLLIKPLRAYEDRGKIRDTDDEPYAAPMWLAKELEQLKLCEIVGEVGGEKKPAASSSAPGNSALTLSTPLSVPPGPDASAALRLEKKGQRWIIVDAQGARVGDFIGKREEADAELAKQLAALPPAAADTPPADTPPPAAGDQPPADQPPADQPPAGQLNDNPPQE</sequence>
<proteinExistence type="predicted"/>
<dbReference type="AlphaFoldDB" id="A0A1G5MVX7"/>
<gene>
    <name evidence="2" type="ORF">SAMN05216279_103122</name>
</gene>
<feature type="region of interest" description="Disordered" evidence="1">
    <location>
        <begin position="50"/>
        <end position="81"/>
    </location>
</feature>
<feature type="compositionally biased region" description="Low complexity" evidence="1">
    <location>
        <begin position="55"/>
        <end position="65"/>
    </location>
</feature>
<dbReference type="Proteomes" id="UP000183046">
    <property type="component" value="Unassembled WGS sequence"/>
</dbReference>
<evidence type="ECO:0000313" key="3">
    <source>
        <dbReference type="Proteomes" id="UP000183046"/>
    </source>
</evidence>
<evidence type="ECO:0000313" key="2">
    <source>
        <dbReference type="EMBL" id="SCZ28768.1"/>
    </source>
</evidence>
<name>A0A1G5MVX7_9PSED</name>
<protein>
    <submittedName>
        <fullName evidence="2">Uncharacterized protein</fullName>
    </submittedName>
</protein>
<comment type="caution">
    <text evidence="2">The sequence shown here is derived from an EMBL/GenBank/DDBJ whole genome shotgun (WGS) entry which is preliminary data.</text>
</comment>
<dbReference type="EMBL" id="FMWB01000003">
    <property type="protein sequence ID" value="SCZ28768.1"/>
    <property type="molecule type" value="Genomic_DNA"/>
</dbReference>
<accession>A0A1G5MVX7</accession>
<reference evidence="3" key="1">
    <citation type="submission" date="2016-10" db="EMBL/GenBank/DDBJ databases">
        <authorList>
            <person name="de Groot N.N."/>
        </authorList>
    </citation>
    <scope>NUCLEOTIDE SEQUENCE [LARGE SCALE GENOMIC DNA]</scope>
    <source>
        <strain evidence="3">DSM 15758</strain>
    </source>
</reference>
<feature type="region of interest" description="Disordered" evidence="1">
    <location>
        <begin position="122"/>
        <end position="167"/>
    </location>
</feature>